<evidence type="ECO:0000313" key="1">
    <source>
        <dbReference type="EMBL" id="KAK6751285.1"/>
    </source>
</evidence>
<dbReference type="InterPro" id="IPR043502">
    <property type="entry name" value="DNA/RNA_pol_sf"/>
</dbReference>
<comment type="caution">
    <text evidence="1">The sequence shown here is derived from an EMBL/GenBank/DDBJ whole genome shotgun (WGS) entry which is preliminary data.</text>
</comment>
<protein>
    <recommendedName>
        <fullName evidence="3">Reverse transcriptase/retrotransposon-derived protein RNase H-like domain-containing protein</fullName>
    </recommendedName>
</protein>
<organism evidence="1 2">
    <name type="scientific">Necator americanus</name>
    <name type="common">Human hookworm</name>
    <dbReference type="NCBI Taxonomy" id="51031"/>
    <lineage>
        <taxon>Eukaryota</taxon>
        <taxon>Metazoa</taxon>
        <taxon>Ecdysozoa</taxon>
        <taxon>Nematoda</taxon>
        <taxon>Chromadorea</taxon>
        <taxon>Rhabditida</taxon>
        <taxon>Rhabditina</taxon>
        <taxon>Rhabditomorpha</taxon>
        <taxon>Strongyloidea</taxon>
        <taxon>Ancylostomatidae</taxon>
        <taxon>Bunostominae</taxon>
        <taxon>Necator</taxon>
    </lineage>
</organism>
<accession>A0ABR1DLU8</accession>
<dbReference type="InterPro" id="IPR043128">
    <property type="entry name" value="Rev_trsase/Diguanyl_cyclase"/>
</dbReference>
<name>A0ABR1DLU8_NECAM</name>
<dbReference type="EMBL" id="JAVFWL010000004">
    <property type="protein sequence ID" value="KAK6751285.1"/>
    <property type="molecule type" value="Genomic_DNA"/>
</dbReference>
<gene>
    <name evidence="1" type="primary">Necator_chrIV.g16251</name>
    <name evidence="1" type="ORF">RB195_002955</name>
</gene>
<dbReference type="PANTHER" id="PTHR37984:SF5">
    <property type="entry name" value="PROTEIN NYNRIN-LIKE"/>
    <property type="match status" value="1"/>
</dbReference>
<keyword evidence="2" id="KW-1185">Reference proteome</keyword>
<reference evidence="1 2" key="1">
    <citation type="submission" date="2023-08" db="EMBL/GenBank/DDBJ databases">
        <title>A Necator americanus chromosomal reference genome.</title>
        <authorList>
            <person name="Ilik V."/>
            <person name="Petrzelkova K.J."/>
            <person name="Pardy F."/>
            <person name="Fuh T."/>
            <person name="Niatou-Singa F.S."/>
            <person name="Gouil Q."/>
            <person name="Baker L."/>
            <person name="Ritchie M.E."/>
            <person name="Jex A.R."/>
            <person name="Gazzola D."/>
            <person name="Li H."/>
            <person name="Toshio Fujiwara R."/>
            <person name="Zhan B."/>
            <person name="Aroian R.V."/>
            <person name="Pafco B."/>
            <person name="Schwarz E.M."/>
        </authorList>
    </citation>
    <scope>NUCLEOTIDE SEQUENCE [LARGE SCALE GENOMIC DNA]</scope>
    <source>
        <strain evidence="1 2">Aroian</strain>
        <tissue evidence="1">Whole animal</tissue>
    </source>
</reference>
<dbReference type="Gene3D" id="3.30.70.270">
    <property type="match status" value="1"/>
</dbReference>
<dbReference type="SUPFAM" id="SSF56672">
    <property type="entry name" value="DNA/RNA polymerases"/>
    <property type="match status" value="1"/>
</dbReference>
<proteinExistence type="predicted"/>
<dbReference type="InterPro" id="IPR050951">
    <property type="entry name" value="Retrovirus_Pol_polyprotein"/>
</dbReference>
<dbReference type="PANTHER" id="PTHR37984">
    <property type="entry name" value="PROTEIN CBG26694"/>
    <property type="match status" value="1"/>
</dbReference>
<evidence type="ECO:0008006" key="3">
    <source>
        <dbReference type="Google" id="ProtNLM"/>
    </source>
</evidence>
<evidence type="ECO:0000313" key="2">
    <source>
        <dbReference type="Proteomes" id="UP001303046"/>
    </source>
</evidence>
<sequence length="210" mass="23293">MAEFNSITTEKMTCFVRIGGLVSPEDVVVCARVLRKIVQIDGKTVRTRLDTVAEVTLLSTADWSAMSRPKLQSRRLTLKSANNNRSTFGDATNATSSLMVIEDMAEIAYLAYVINAQGRRSDPEKIKAIQKMPAPKDASQLRSFLGLINFYGNLDSDLRNLSAPSDTYEKKCCLHVDTGVPVFLRQNQANPMLGSSVEPLRPKSPDHRCR</sequence>
<dbReference type="Proteomes" id="UP001303046">
    <property type="component" value="Unassembled WGS sequence"/>
</dbReference>